<dbReference type="PROSITE" id="PS01159">
    <property type="entry name" value="WW_DOMAIN_1"/>
    <property type="match status" value="1"/>
</dbReference>
<dbReference type="InterPro" id="IPR036020">
    <property type="entry name" value="WW_dom_sf"/>
</dbReference>
<feature type="region of interest" description="Disordered" evidence="1">
    <location>
        <begin position="134"/>
        <end position="158"/>
    </location>
</feature>
<organism evidence="5 6">
    <name type="scientific">Volvox africanus</name>
    <dbReference type="NCBI Taxonomy" id="51714"/>
    <lineage>
        <taxon>Eukaryota</taxon>
        <taxon>Viridiplantae</taxon>
        <taxon>Chlorophyta</taxon>
        <taxon>core chlorophytes</taxon>
        <taxon>Chlorophyceae</taxon>
        <taxon>CS clade</taxon>
        <taxon>Chlamydomonadales</taxon>
        <taxon>Volvocaceae</taxon>
        <taxon>Volvox</taxon>
    </lineage>
</organism>
<dbReference type="Proteomes" id="UP000747399">
    <property type="component" value="Unassembled WGS sequence"/>
</dbReference>
<evidence type="ECO:0000313" key="6">
    <source>
        <dbReference type="Proteomes" id="UP000747399"/>
    </source>
</evidence>
<feature type="signal peptide" evidence="3">
    <location>
        <begin position="1"/>
        <end position="25"/>
    </location>
</feature>
<protein>
    <recommendedName>
        <fullName evidence="4">WW domain-containing protein</fullName>
    </recommendedName>
</protein>
<dbReference type="AlphaFoldDB" id="A0A8J4BHZ6"/>
<evidence type="ECO:0000256" key="2">
    <source>
        <dbReference type="SAM" id="Phobius"/>
    </source>
</evidence>
<keyword evidence="2" id="KW-1133">Transmembrane helix</keyword>
<dbReference type="CDD" id="cd00201">
    <property type="entry name" value="WW"/>
    <property type="match status" value="1"/>
</dbReference>
<feature type="domain" description="WW" evidence="4">
    <location>
        <begin position="48"/>
        <end position="75"/>
    </location>
</feature>
<dbReference type="SMART" id="SM00456">
    <property type="entry name" value="WW"/>
    <property type="match status" value="1"/>
</dbReference>
<keyword evidence="3" id="KW-0732">Signal</keyword>
<evidence type="ECO:0000256" key="3">
    <source>
        <dbReference type="SAM" id="SignalP"/>
    </source>
</evidence>
<sequence>MLRRRTSGALLCLLLIACGAFTAFAAKAAKGKKGNVPVSTFELEGKKWTKFTNEKGKTFYYDTATGKSQWNDPRETPLTANQRTLAFLVFFIPFVLMIAGAAGYIIWVKKTRPEVFKGPKKVKGLKNWERALLPPKIAKPKDRARSASPPPDEAKKSQ</sequence>
<dbReference type="PROSITE" id="PS51257">
    <property type="entry name" value="PROKAR_LIPOPROTEIN"/>
    <property type="match status" value="1"/>
</dbReference>
<feature type="transmembrane region" description="Helical" evidence="2">
    <location>
        <begin position="85"/>
        <end position="107"/>
    </location>
</feature>
<accession>A0A8J4BHZ6</accession>
<dbReference type="SUPFAM" id="SSF51045">
    <property type="entry name" value="WW domain"/>
    <property type="match status" value="1"/>
</dbReference>
<keyword evidence="6" id="KW-1185">Reference proteome</keyword>
<proteinExistence type="predicted"/>
<keyword evidence="2" id="KW-0472">Membrane</keyword>
<evidence type="ECO:0000313" key="5">
    <source>
        <dbReference type="EMBL" id="GIL62060.1"/>
    </source>
</evidence>
<evidence type="ECO:0000259" key="4">
    <source>
        <dbReference type="PROSITE" id="PS50020"/>
    </source>
</evidence>
<gene>
    <name evidence="5" type="ORF">Vafri_16362</name>
</gene>
<dbReference type="EMBL" id="BNCO01000049">
    <property type="protein sequence ID" value="GIL62060.1"/>
    <property type="molecule type" value="Genomic_DNA"/>
</dbReference>
<dbReference type="Pfam" id="PF00397">
    <property type="entry name" value="WW"/>
    <property type="match status" value="1"/>
</dbReference>
<feature type="chain" id="PRO_5035196020" description="WW domain-containing protein" evidence="3">
    <location>
        <begin position="26"/>
        <end position="158"/>
    </location>
</feature>
<comment type="caution">
    <text evidence="5">The sequence shown here is derived from an EMBL/GenBank/DDBJ whole genome shotgun (WGS) entry which is preliminary data.</text>
</comment>
<dbReference type="Gene3D" id="2.20.70.10">
    <property type="match status" value="1"/>
</dbReference>
<dbReference type="InterPro" id="IPR001202">
    <property type="entry name" value="WW_dom"/>
</dbReference>
<dbReference type="PROSITE" id="PS50020">
    <property type="entry name" value="WW_DOMAIN_2"/>
    <property type="match status" value="1"/>
</dbReference>
<keyword evidence="2" id="KW-0812">Transmembrane</keyword>
<name>A0A8J4BHZ6_9CHLO</name>
<evidence type="ECO:0000256" key="1">
    <source>
        <dbReference type="SAM" id="MobiDB-lite"/>
    </source>
</evidence>
<reference evidence="5" key="1">
    <citation type="journal article" date="2021" name="Proc. Natl. Acad. Sci. U.S.A.">
        <title>Three genomes in the algal genus Volvox reveal the fate of a haploid sex-determining region after a transition to homothallism.</title>
        <authorList>
            <person name="Yamamoto K."/>
            <person name="Hamaji T."/>
            <person name="Kawai-Toyooka H."/>
            <person name="Matsuzaki R."/>
            <person name="Takahashi F."/>
            <person name="Nishimura Y."/>
            <person name="Kawachi M."/>
            <person name="Noguchi H."/>
            <person name="Minakuchi Y."/>
            <person name="Umen J.G."/>
            <person name="Toyoda A."/>
            <person name="Nozaki H."/>
        </authorList>
    </citation>
    <scope>NUCLEOTIDE SEQUENCE</scope>
    <source>
        <strain evidence="5">NIES-3780</strain>
    </source>
</reference>